<feature type="domain" description="HTH luxR-type" evidence="4">
    <location>
        <begin position="187"/>
        <end position="245"/>
    </location>
</feature>
<evidence type="ECO:0000313" key="6">
    <source>
        <dbReference type="EMBL" id="UYB36064.1"/>
    </source>
</evidence>
<dbReference type="SUPFAM" id="SSF46894">
    <property type="entry name" value="C-terminal effector domain of the bipartite response regulators"/>
    <property type="match status" value="1"/>
</dbReference>
<dbReference type="CDD" id="cd17535">
    <property type="entry name" value="REC_NarL-like"/>
    <property type="match status" value="1"/>
</dbReference>
<feature type="domain" description="Response regulatory" evidence="5">
    <location>
        <begin position="49"/>
        <end position="166"/>
    </location>
</feature>
<dbReference type="Pfam" id="PF00072">
    <property type="entry name" value="Response_reg"/>
    <property type="match status" value="1"/>
</dbReference>
<dbReference type="InterPro" id="IPR016032">
    <property type="entry name" value="Sig_transdc_resp-reg_C-effctor"/>
</dbReference>
<dbReference type="EMBL" id="CP106856">
    <property type="protein sequence ID" value="UYB36064.1"/>
    <property type="molecule type" value="Genomic_DNA"/>
</dbReference>
<dbReference type="PRINTS" id="PR00038">
    <property type="entry name" value="HTHLUXR"/>
</dbReference>
<dbReference type="InterPro" id="IPR000792">
    <property type="entry name" value="Tscrpt_reg_LuxR_C"/>
</dbReference>
<evidence type="ECO:0000259" key="5">
    <source>
        <dbReference type="PROSITE" id="PS50110"/>
    </source>
</evidence>
<evidence type="ECO:0000313" key="7">
    <source>
        <dbReference type="Proteomes" id="UP001063368"/>
    </source>
</evidence>
<sequence length="245" mass="26995">MGVKFRAKLVTGGYRAETGPVTHSTTHDSFPTPGRAQLTEILPDAALTRILLVEDHPIVRLGLRTVLEAQPDLEVCGEASSELEALGAVRDVRPDVVILPLRLGGELRGVELCREIKNAADAPHVLIYTSYNSREDASSAYLSGADSFLHKGEKTSRLLDTIRAIASGRRVWILGSESAEQLEGLEQRVQGSRITSREREILGFMLQRFTNAEIANELFIEIPTVKSHVSSILQKLGLRSRQDLF</sequence>
<dbReference type="PANTHER" id="PTHR43214:SF43">
    <property type="entry name" value="TWO-COMPONENT RESPONSE REGULATOR"/>
    <property type="match status" value="1"/>
</dbReference>
<protein>
    <submittedName>
        <fullName evidence="6">Response regulator transcription factor</fullName>
    </submittedName>
</protein>
<dbReference type="InterPro" id="IPR011006">
    <property type="entry name" value="CheY-like_superfamily"/>
</dbReference>
<evidence type="ECO:0000256" key="3">
    <source>
        <dbReference type="PROSITE-ProRule" id="PRU00169"/>
    </source>
</evidence>
<dbReference type="InterPro" id="IPR001789">
    <property type="entry name" value="Sig_transdc_resp-reg_receiver"/>
</dbReference>
<keyword evidence="2" id="KW-0238">DNA-binding</keyword>
<dbReference type="PROSITE" id="PS50043">
    <property type="entry name" value="HTH_LUXR_2"/>
    <property type="match status" value="1"/>
</dbReference>
<comment type="caution">
    <text evidence="3">Lacks conserved residue(s) required for the propagation of feature annotation.</text>
</comment>
<evidence type="ECO:0000256" key="1">
    <source>
        <dbReference type="ARBA" id="ARBA00022553"/>
    </source>
</evidence>
<evidence type="ECO:0000259" key="4">
    <source>
        <dbReference type="PROSITE" id="PS50043"/>
    </source>
</evidence>
<dbReference type="CDD" id="cd06170">
    <property type="entry name" value="LuxR_C_like"/>
    <property type="match status" value="1"/>
</dbReference>
<dbReference type="InterPro" id="IPR039420">
    <property type="entry name" value="WalR-like"/>
</dbReference>
<dbReference type="SUPFAM" id="SSF52172">
    <property type="entry name" value="CheY-like"/>
    <property type="match status" value="1"/>
</dbReference>
<dbReference type="RefSeq" id="WP_263127880.1">
    <property type="nucleotide sequence ID" value="NZ_CP106856.1"/>
</dbReference>
<organism evidence="6 7">
    <name type="scientific">Arthrobacter koreensis</name>
    <dbReference type="NCBI Taxonomy" id="199136"/>
    <lineage>
        <taxon>Bacteria</taxon>
        <taxon>Bacillati</taxon>
        <taxon>Actinomycetota</taxon>
        <taxon>Actinomycetes</taxon>
        <taxon>Micrococcales</taxon>
        <taxon>Micrococcaceae</taxon>
        <taxon>Arthrobacter</taxon>
    </lineage>
</organism>
<keyword evidence="1" id="KW-0597">Phosphoprotein</keyword>
<dbReference type="Pfam" id="PF00196">
    <property type="entry name" value="GerE"/>
    <property type="match status" value="1"/>
</dbReference>
<dbReference type="Proteomes" id="UP001063368">
    <property type="component" value="Chromosome"/>
</dbReference>
<proteinExistence type="predicted"/>
<gene>
    <name evidence="6" type="ORF">N9A08_15870</name>
</gene>
<dbReference type="SMART" id="SM00421">
    <property type="entry name" value="HTH_LUXR"/>
    <property type="match status" value="1"/>
</dbReference>
<dbReference type="PANTHER" id="PTHR43214">
    <property type="entry name" value="TWO-COMPONENT RESPONSE REGULATOR"/>
    <property type="match status" value="1"/>
</dbReference>
<evidence type="ECO:0000256" key="2">
    <source>
        <dbReference type="ARBA" id="ARBA00023125"/>
    </source>
</evidence>
<dbReference type="Gene3D" id="3.40.50.2300">
    <property type="match status" value="1"/>
</dbReference>
<accession>A0ABY6FS72</accession>
<name>A0ABY6FS72_9MICC</name>
<dbReference type="SMART" id="SM00448">
    <property type="entry name" value="REC"/>
    <property type="match status" value="1"/>
</dbReference>
<keyword evidence="7" id="KW-1185">Reference proteome</keyword>
<reference evidence="6" key="1">
    <citation type="submission" date="2022-09" db="EMBL/GenBank/DDBJ databases">
        <authorList>
            <person name="Li D."/>
            <person name="Cheng J."/>
            <person name="Li Y."/>
        </authorList>
    </citation>
    <scope>NUCLEOTIDE SEQUENCE</scope>
    <source>
        <strain evidence="6">DL</strain>
    </source>
</reference>
<dbReference type="PROSITE" id="PS50110">
    <property type="entry name" value="RESPONSE_REGULATORY"/>
    <property type="match status" value="1"/>
</dbReference>
<dbReference type="InterPro" id="IPR058245">
    <property type="entry name" value="NreC/VraR/RcsB-like_REC"/>
</dbReference>